<protein>
    <submittedName>
        <fullName evidence="1">Uncharacterized protein</fullName>
    </submittedName>
</protein>
<evidence type="ECO:0000313" key="2">
    <source>
        <dbReference type="Proteomes" id="UP000192368"/>
    </source>
</evidence>
<dbReference type="RefSeq" id="WP_084231110.1">
    <property type="nucleotide sequence ID" value="NZ_FWWR01000011.1"/>
</dbReference>
<proteinExistence type="predicted"/>
<dbReference type="AlphaFoldDB" id="A0A1W1V8Z9"/>
<keyword evidence="2" id="KW-1185">Reference proteome</keyword>
<sequence length="71" mass="8104">MKLNKFIIELFLLAMLIPIPINLKDGGSVRYRAAIYEVTRLHTLDLNSKIGYIDGLEIKILGHTIYMSVKN</sequence>
<name>A0A1W1V8Z9_PEPAS</name>
<dbReference type="OrthoDB" id="1711153at2"/>
<dbReference type="EMBL" id="FWWR01000011">
    <property type="protein sequence ID" value="SMB89927.1"/>
    <property type="molecule type" value="Genomic_DNA"/>
</dbReference>
<reference evidence="2" key="1">
    <citation type="submission" date="2017-04" db="EMBL/GenBank/DDBJ databases">
        <authorList>
            <person name="Varghese N."/>
            <person name="Submissions S."/>
        </authorList>
    </citation>
    <scope>NUCLEOTIDE SEQUENCE [LARGE SCALE GENOMIC DNA]</scope>
    <source>
        <strain evidence="2">DSM 20463</strain>
    </source>
</reference>
<dbReference type="Proteomes" id="UP000192368">
    <property type="component" value="Unassembled WGS sequence"/>
</dbReference>
<accession>A0A1W1V8Z9</accession>
<evidence type="ECO:0000313" key="1">
    <source>
        <dbReference type="EMBL" id="SMB89927.1"/>
    </source>
</evidence>
<organism evidence="1 2">
    <name type="scientific">Peptoniphilus asaccharolyticus DSM 20463</name>
    <dbReference type="NCBI Taxonomy" id="573058"/>
    <lineage>
        <taxon>Bacteria</taxon>
        <taxon>Bacillati</taxon>
        <taxon>Bacillota</taxon>
        <taxon>Tissierellia</taxon>
        <taxon>Tissierellales</taxon>
        <taxon>Peptoniphilaceae</taxon>
        <taxon>Peptoniphilus</taxon>
    </lineage>
</organism>
<gene>
    <name evidence="1" type="ORF">SAMN00017477_1539</name>
</gene>